<dbReference type="Ensembl" id="ENSCVAT00000002249.1">
    <property type="protein sequence ID" value="ENSCVAP00000008066.1"/>
    <property type="gene ID" value="ENSCVAG00000009834.1"/>
</dbReference>
<dbReference type="PROSITE" id="PS50835">
    <property type="entry name" value="IG_LIKE"/>
    <property type="match status" value="3"/>
</dbReference>
<keyword evidence="7" id="KW-0325">Glycoprotein</keyword>
<dbReference type="Gene3D" id="2.60.40.10">
    <property type="entry name" value="Immunoglobulins"/>
    <property type="match status" value="3"/>
</dbReference>
<name>A0A3Q2CR04_CYPVA</name>
<dbReference type="InterPro" id="IPR003598">
    <property type="entry name" value="Ig_sub2"/>
</dbReference>
<dbReference type="Gene3D" id="3.40.50.10140">
    <property type="entry name" value="Toll/interleukin-1 receptor homology (TIR) domain"/>
    <property type="match status" value="1"/>
</dbReference>
<dbReference type="InterPro" id="IPR036179">
    <property type="entry name" value="Ig-like_dom_sf"/>
</dbReference>
<dbReference type="STRING" id="28743.ENSCVAP00000008066"/>
<evidence type="ECO:0000313" key="12">
    <source>
        <dbReference type="Proteomes" id="UP000265020"/>
    </source>
</evidence>
<dbReference type="SUPFAM" id="SSF48726">
    <property type="entry name" value="Immunoglobulin"/>
    <property type="match status" value="3"/>
</dbReference>
<dbReference type="InterPro" id="IPR004074">
    <property type="entry name" value="IL-1_rcpt_I/II-typ"/>
</dbReference>
<dbReference type="GO" id="GO:0004908">
    <property type="term" value="F:interleukin-1 receptor activity"/>
    <property type="evidence" value="ECO:0007669"/>
    <property type="project" value="InterPro"/>
</dbReference>
<dbReference type="AlphaFoldDB" id="A0A3Q2CR04"/>
<evidence type="ECO:0000259" key="9">
    <source>
        <dbReference type="PROSITE" id="PS50104"/>
    </source>
</evidence>
<dbReference type="SUPFAM" id="SSF52200">
    <property type="entry name" value="Toll/Interleukin receptor TIR domain"/>
    <property type="match status" value="1"/>
</dbReference>
<evidence type="ECO:0000256" key="5">
    <source>
        <dbReference type="ARBA" id="ARBA00023027"/>
    </source>
</evidence>
<evidence type="ECO:0000256" key="3">
    <source>
        <dbReference type="ARBA" id="ARBA00022737"/>
    </source>
</evidence>
<dbReference type="SMART" id="SM00408">
    <property type="entry name" value="IGc2"/>
    <property type="match status" value="2"/>
</dbReference>
<dbReference type="InterPro" id="IPR007110">
    <property type="entry name" value="Ig-like_dom"/>
</dbReference>
<dbReference type="PROSITE" id="PS50104">
    <property type="entry name" value="TIR"/>
    <property type="match status" value="1"/>
</dbReference>
<dbReference type="InterPro" id="IPR000157">
    <property type="entry name" value="TIR_dom"/>
</dbReference>
<feature type="domain" description="Ig-like" evidence="10">
    <location>
        <begin position="24"/>
        <end position="123"/>
    </location>
</feature>
<feature type="domain" description="Ig-like" evidence="10">
    <location>
        <begin position="227"/>
        <end position="323"/>
    </location>
</feature>
<dbReference type="SMART" id="SM00409">
    <property type="entry name" value="IG"/>
    <property type="match status" value="3"/>
</dbReference>
<dbReference type="Proteomes" id="UP000265020">
    <property type="component" value="Unassembled WGS sequence"/>
</dbReference>
<comment type="similarity">
    <text evidence="1">Belongs to the interleukin-1 receptor family.</text>
</comment>
<feature type="domain" description="Ig-like" evidence="10">
    <location>
        <begin position="129"/>
        <end position="200"/>
    </location>
</feature>
<evidence type="ECO:0000256" key="6">
    <source>
        <dbReference type="ARBA" id="ARBA00023157"/>
    </source>
</evidence>
<dbReference type="PRINTS" id="PR01536">
    <property type="entry name" value="INTRLKN1R12F"/>
</dbReference>
<evidence type="ECO:0000256" key="1">
    <source>
        <dbReference type="ARBA" id="ARBA00009752"/>
    </source>
</evidence>
<organism evidence="11 12">
    <name type="scientific">Cyprinodon variegatus</name>
    <name type="common">Sheepshead minnow</name>
    <dbReference type="NCBI Taxonomy" id="28743"/>
    <lineage>
        <taxon>Eukaryota</taxon>
        <taxon>Metazoa</taxon>
        <taxon>Chordata</taxon>
        <taxon>Craniata</taxon>
        <taxon>Vertebrata</taxon>
        <taxon>Euteleostomi</taxon>
        <taxon>Actinopterygii</taxon>
        <taxon>Neopterygii</taxon>
        <taxon>Teleostei</taxon>
        <taxon>Neoteleostei</taxon>
        <taxon>Acanthomorphata</taxon>
        <taxon>Ovalentaria</taxon>
        <taxon>Atherinomorphae</taxon>
        <taxon>Cyprinodontiformes</taxon>
        <taxon>Cyprinodontidae</taxon>
        <taxon>Cyprinodon</taxon>
    </lineage>
</organism>
<keyword evidence="12" id="KW-1185">Reference proteome</keyword>
<keyword evidence="8" id="KW-0393">Immunoglobulin domain</keyword>
<protein>
    <submittedName>
        <fullName evidence="11">Uncharacterized LOC107082512</fullName>
    </submittedName>
</protein>
<dbReference type="InterPro" id="IPR013783">
    <property type="entry name" value="Ig-like_fold"/>
</dbReference>
<keyword evidence="4" id="KW-0378">Hydrolase</keyword>
<reference evidence="11" key="1">
    <citation type="submission" date="2025-08" db="UniProtKB">
        <authorList>
            <consortium name="Ensembl"/>
        </authorList>
    </citation>
    <scope>IDENTIFICATION</scope>
</reference>
<evidence type="ECO:0000256" key="2">
    <source>
        <dbReference type="ARBA" id="ARBA00022729"/>
    </source>
</evidence>
<dbReference type="PANTHER" id="PTHR11890">
    <property type="entry name" value="INTERLEUKIN-1 RECEPTOR FAMILY MEMBER"/>
    <property type="match status" value="1"/>
</dbReference>
<keyword evidence="2" id="KW-0732">Signal</keyword>
<dbReference type="OMA" id="CKLESDQ"/>
<evidence type="ECO:0000256" key="7">
    <source>
        <dbReference type="ARBA" id="ARBA00023180"/>
    </source>
</evidence>
<accession>A0A3Q2CR04</accession>
<evidence type="ECO:0000259" key="10">
    <source>
        <dbReference type="PROSITE" id="PS50835"/>
    </source>
</evidence>
<dbReference type="GeneTree" id="ENSGT01090000259985"/>
<dbReference type="InterPro" id="IPR015621">
    <property type="entry name" value="IL-1_rcpt_fam"/>
</dbReference>
<dbReference type="PRINTS" id="PR01537">
    <property type="entry name" value="INTRLKN1R1F"/>
</dbReference>
<keyword evidence="6" id="KW-1015">Disulfide bond</keyword>
<dbReference type="InterPro" id="IPR035897">
    <property type="entry name" value="Toll_tir_struct_dom_sf"/>
</dbReference>
<evidence type="ECO:0000256" key="4">
    <source>
        <dbReference type="ARBA" id="ARBA00022801"/>
    </source>
</evidence>
<feature type="domain" description="TIR" evidence="9">
    <location>
        <begin position="358"/>
        <end position="501"/>
    </location>
</feature>
<keyword evidence="5" id="KW-0520">NAD</keyword>
<keyword evidence="3" id="KW-0677">Repeat</keyword>
<proteinExistence type="inferred from homology"/>
<dbReference type="InterPro" id="IPR003599">
    <property type="entry name" value="Ig_sub"/>
</dbReference>
<dbReference type="Pfam" id="PF00047">
    <property type="entry name" value="ig"/>
    <property type="match status" value="1"/>
</dbReference>
<dbReference type="InterPro" id="IPR013151">
    <property type="entry name" value="Immunoglobulin_dom"/>
</dbReference>
<sequence>MQTSVDQQNTSQSVQINLIMNVLPWLLLLLKGVCSLRPIYIRTGEMVVLRCPLKKDANATLLWTTPSRQGKTLTISVSAGSADLGQMDMMPRGRSLVILTVSMKHHGNYSCSIRNDSSSFWFSLIVYGPDSREYEERNLYSAKCYTEDSCTLYCPKVHIPNHDTPDITSRGITWHKEGERLATSNKFSNVTEKDGGVYTCIRSFLYNNHIYNMTFKVILEIQQSTKPEILSPKHKDVFLVNLGSTVVIHCKTVLNSDLNQVFWLSDSSFVDTNESLPVFYNHSRDQINMTATLVLRDVSEEDLLKNYTCKLESDQHTSFATISLAEKGIFHDNVSVNCCLVAVYLALQKLHFFCLDGKSYDAFLMCYKSSFDGGLNEDDIKYLINTLEDQFGYSLCLYDRDVSPGQAVADAVLECVEQSRAVILVPSLPDPEPGNNVLSAIHAFLVEQKTHLIFINTGEAEASTSGSFQEALQLLSKEGDSVTWKGRSSSSHFWKQLRYHLSAPQQVPKMQLLPQEC</sequence>
<dbReference type="PANTHER" id="PTHR11890:SF6">
    <property type="entry name" value="INTERLEUKIN-18 RECEPTOR 1"/>
    <property type="match status" value="1"/>
</dbReference>
<reference evidence="11" key="2">
    <citation type="submission" date="2025-09" db="UniProtKB">
        <authorList>
            <consortium name="Ensembl"/>
        </authorList>
    </citation>
    <scope>IDENTIFICATION</scope>
</reference>
<evidence type="ECO:0000313" key="11">
    <source>
        <dbReference type="Ensembl" id="ENSCVAP00000008066.1"/>
    </source>
</evidence>
<dbReference type="Pfam" id="PF01582">
    <property type="entry name" value="TIR"/>
    <property type="match status" value="1"/>
</dbReference>
<dbReference type="GO" id="GO:0016787">
    <property type="term" value="F:hydrolase activity"/>
    <property type="evidence" value="ECO:0007669"/>
    <property type="project" value="UniProtKB-KW"/>
</dbReference>
<evidence type="ECO:0000256" key="8">
    <source>
        <dbReference type="ARBA" id="ARBA00023319"/>
    </source>
</evidence>